<dbReference type="InterPro" id="IPR036554">
    <property type="entry name" value="GHMP_kinase_C_sf"/>
</dbReference>
<evidence type="ECO:0000256" key="4">
    <source>
        <dbReference type="ARBA" id="ARBA00007370"/>
    </source>
</evidence>
<dbReference type="HAMAP" id="MF_00384">
    <property type="entry name" value="Homoser_kinase"/>
    <property type="match status" value="1"/>
</dbReference>
<evidence type="ECO:0000256" key="11">
    <source>
        <dbReference type="ARBA" id="ARBA00022737"/>
    </source>
</evidence>
<evidence type="ECO:0000256" key="14">
    <source>
        <dbReference type="ARBA" id="ARBA00022840"/>
    </source>
</evidence>
<dbReference type="InterPro" id="IPR000357">
    <property type="entry name" value="HEAT"/>
</dbReference>
<dbReference type="GO" id="GO:0004413">
    <property type="term" value="F:homoserine kinase activity"/>
    <property type="evidence" value="ECO:0007669"/>
    <property type="project" value="UniProtKB-EC"/>
</dbReference>
<comment type="subcellular location">
    <subcellularLocation>
        <location evidence="2">Cytoplasm</location>
    </subcellularLocation>
    <subcellularLocation>
        <location evidence="1">Nucleus</location>
    </subcellularLocation>
</comment>
<dbReference type="NCBIfam" id="TIGR00191">
    <property type="entry name" value="thrB"/>
    <property type="match status" value="1"/>
</dbReference>
<dbReference type="InterPro" id="IPR011989">
    <property type="entry name" value="ARM-like"/>
</dbReference>
<evidence type="ECO:0000256" key="10">
    <source>
        <dbReference type="ARBA" id="ARBA00022697"/>
    </source>
</evidence>
<dbReference type="SUPFAM" id="SSF48371">
    <property type="entry name" value="ARM repeat"/>
    <property type="match status" value="2"/>
</dbReference>
<dbReference type="PRINTS" id="PR00958">
    <property type="entry name" value="HOMSERKINASE"/>
</dbReference>
<evidence type="ECO:0000256" key="9">
    <source>
        <dbReference type="ARBA" id="ARBA00022679"/>
    </source>
</evidence>
<dbReference type="EC" id="2.7.1.39" evidence="5"/>
<dbReference type="GO" id="GO:0005737">
    <property type="term" value="C:cytoplasm"/>
    <property type="evidence" value="ECO:0007669"/>
    <property type="project" value="UniProtKB-SubCell"/>
</dbReference>
<evidence type="ECO:0000256" key="7">
    <source>
        <dbReference type="ARBA" id="ARBA00022448"/>
    </source>
</evidence>
<evidence type="ECO:0000256" key="3">
    <source>
        <dbReference type="ARBA" id="ARBA00005015"/>
    </source>
</evidence>
<evidence type="ECO:0000259" key="20">
    <source>
        <dbReference type="PROSITE" id="PS50166"/>
    </source>
</evidence>
<evidence type="ECO:0000256" key="18">
    <source>
        <dbReference type="ARBA" id="ARBA00049913"/>
    </source>
</evidence>
<comment type="catalytic activity">
    <reaction evidence="18">
        <text>L-homoserine + ATP = O-phospho-L-homoserine + ADP + H(+)</text>
        <dbReference type="Rhea" id="RHEA:13985"/>
        <dbReference type="ChEBI" id="CHEBI:15378"/>
        <dbReference type="ChEBI" id="CHEBI:30616"/>
        <dbReference type="ChEBI" id="CHEBI:57476"/>
        <dbReference type="ChEBI" id="CHEBI:57590"/>
        <dbReference type="ChEBI" id="CHEBI:456216"/>
        <dbReference type="EC" id="2.7.1.39"/>
    </reaction>
    <physiologicalReaction direction="left-to-right" evidence="18">
        <dbReference type="Rhea" id="RHEA:13986"/>
    </physiologicalReaction>
</comment>
<dbReference type="EMBL" id="JACYCD010000047">
    <property type="protein sequence ID" value="KAF8710255.1"/>
    <property type="molecule type" value="Genomic_DNA"/>
</dbReference>
<evidence type="ECO:0000313" key="22">
    <source>
        <dbReference type="Proteomes" id="UP000602905"/>
    </source>
</evidence>
<dbReference type="GO" id="GO:0009088">
    <property type="term" value="P:threonine biosynthetic process"/>
    <property type="evidence" value="ECO:0007669"/>
    <property type="project" value="UniProtKB-UniPathway"/>
</dbReference>
<feature type="domain" description="Importin N-terminal" evidence="20">
    <location>
        <begin position="419"/>
        <end position="490"/>
    </location>
</feature>
<dbReference type="PROSITE" id="PS50166">
    <property type="entry name" value="IMPORTIN_B_NT"/>
    <property type="match status" value="1"/>
</dbReference>
<dbReference type="Pfam" id="PF02985">
    <property type="entry name" value="HEAT"/>
    <property type="match status" value="1"/>
</dbReference>
<feature type="repeat" description="HEAT" evidence="19">
    <location>
        <begin position="789"/>
        <end position="827"/>
    </location>
</feature>
<dbReference type="Gene3D" id="3.30.70.890">
    <property type="entry name" value="GHMP kinase, C-terminal domain"/>
    <property type="match status" value="1"/>
</dbReference>
<evidence type="ECO:0000256" key="16">
    <source>
        <dbReference type="ARBA" id="ARBA00022990"/>
    </source>
</evidence>
<dbReference type="InterPro" id="IPR021133">
    <property type="entry name" value="HEAT_type_2"/>
</dbReference>
<proteinExistence type="inferred from homology"/>
<reference evidence="21" key="1">
    <citation type="submission" date="2020-09" db="EMBL/GenBank/DDBJ databases">
        <title>Comparative genome analyses of four rice-infecting Rhizoctonia solani isolates reveal extensive enrichment of homogalacturonan modification genes.</title>
        <authorList>
            <person name="Lee D.-Y."/>
            <person name="Jeon J."/>
            <person name="Kim K.-T."/>
            <person name="Cheong K."/>
            <person name="Song H."/>
            <person name="Choi G."/>
            <person name="Ko J."/>
            <person name="Opiyo S.O."/>
            <person name="Zuo S."/>
            <person name="Madhav S."/>
            <person name="Lee Y.-H."/>
            <person name="Wang G.-L."/>
        </authorList>
    </citation>
    <scope>NUCLEOTIDE SEQUENCE</scope>
    <source>
        <strain evidence="21">AG1-IA WGL</strain>
    </source>
</reference>
<gene>
    <name evidence="21" type="ORF">RHS03_02169</name>
</gene>
<dbReference type="Pfam" id="PF25574">
    <property type="entry name" value="TPR_IMB1"/>
    <property type="match status" value="1"/>
</dbReference>
<keyword evidence="7" id="KW-0813">Transport</keyword>
<dbReference type="OrthoDB" id="7862313at2759"/>
<keyword evidence="10" id="KW-0791">Threonine biosynthesis</keyword>
<evidence type="ECO:0000256" key="5">
    <source>
        <dbReference type="ARBA" id="ARBA00012078"/>
    </source>
</evidence>
<keyword evidence="13" id="KW-0418">Kinase</keyword>
<dbReference type="InterPro" id="IPR057672">
    <property type="entry name" value="TPR_IPO4/5"/>
</dbReference>
<sequence length="1474" mass="161792">MIITCWMASAHAYSIRVTLLKIRDPDPKIENSEVNANAYTKFRIMATHKFTIKVPATSANIGPGFDVVGLSLSLYLTLTVSHESYPAVSPASPPSAPNITYSGEGADQVPLDAYKNLTTRVALYVLRCNGHSYFPPSLTIHAHNEIPFGRGLGSSGAAVIAGVLLGNALGSLDLPNERLLDFALMVERHPDNVAAALFGGFIGTYLLELDEAATEAASVPLAEVLPEYPPESGPEWGKNPPSPPLGIGSFVRFNWAPEIKALAIIPQFEVSTAKARNVLPTEYSRKDLVFNLQRLAVLTTALGQSPPSPELIYEAMKDRVHQPYRKELIPGLPRILSSVTPSSHPGLLGICLSGAGPTILALATGGYTAIADEAARLFKEEGIEFVRIVIYTMDPTYIKTLHDLLSQTTANDTNVIKSATSALAKNYWTSPDCIPALFEIINSSPDQSIRQLAAVELRKRVNQHQGQLWVQVPQNIRAAIKSRVTEVILAEPASIVRHNIARVISAIAQYELQGGSKQVTWPELIPWVEAACVAGTAAHREVGVYVLFTIMDSLMDEITERLATFFNLFGNLIRDPESAEVRVTSVRCLGQIAQYIDSHQKDEIKQFQVLIPNIMDVLADCLERSDEEGARHGFDVFETLLILETPLLSKHMPQLVEFFLRCGGNKSYETSLRIMSLNSLTWTVKYKKSRIQSLNLAKPILEGLMPIGTEEDSEDADDECPSRASLTAFRVIDELATSLPPSQVFPTLHTIVTQYMASSDPGQRKAALTSFAVTLEGCSEFIRPHMRQLWPLIDAGFADPHPVVRKAALSALGCTCEWLEEEVVDRHATILPVLLDMINNPDTQGAACTALDDFLEILGDTIAQYLPQLMERLSGLLDTAPNDVKGIVTGAIGSAAHAAKSGFLPYFESTMHRLQPFLVLTGEGGEQELRGIAMDTVGTLADAVGREHFRPYFQPVMNNAFEGMSLDSARLRECSYLIFGVMARVFEEEFAPYLDRVVPALIASCKQEEGGEDTAFAKELEELKKADKSGEAVDLSKLDSESIDIEDVDEEKELAVNSAIAVEKEIAADTIGTVFMYTRSHFLPYVEPCVHELVELLSHYYEGIRKSAVTSLFAVIQTFYELSSPTEWVPGSQVHVPLHQNVKDLIGHVMPEIFVMWETEDDKNVVANVCQSLSETLAKVGPGLAEQHLDTMVRFATEILEGKALCQQDPDQDEEEAEETEDQAEYDQVLISAASDLVAAFASILGSDFAVLFGQLFPLLKKYYSKNRSLSERTSTIGCMGEIISGMKGGVTPFTEDVFNLISQGFSDEDPEVRSNAAFAMGVLIENSDMDISGHYLTILTALRPYFVVAEGAPHAQFNAKDNATGCVARMLLKNSSSMPLDQVIPVFVGALPLKHDFLENRPVFRAIFHLFNNNPDVLAPHIDHLLAVFAFVLDPQSEDMIGDETRAELIRLIKVLAQRVPDKVKAVGLEAYL</sequence>
<evidence type="ECO:0000256" key="8">
    <source>
        <dbReference type="ARBA" id="ARBA00022490"/>
    </source>
</evidence>
<dbReference type="Proteomes" id="UP000602905">
    <property type="component" value="Unassembled WGS sequence"/>
</dbReference>
<keyword evidence="14" id="KW-0067">ATP-binding</keyword>
<dbReference type="GO" id="GO:0006606">
    <property type="term" value="P:protein import into nucleus"/>
    <property type="evidence" value="ECO:0007669"/>
    <property type="project" value="InterPro"/>
</dbReference>
<evidence type="ECO:0000256" key="13">
    <source>
        <dbReference type="ARBA" id="ARBA00022777"/>
    </source>
</evidence>
<keyword evidence="11" id="KW-0677">Repeat</keyword>
<dbReference type="InterPro" id="IPR020568">
    <property type="entry name" value="Ribosomal_Su5_D2-typ_SF"/>
</dbReference>
<keyword evidence="9" id="KW-0808">Transferase</keyword>
<comment type="similarity">
    <text evidence="4">Belongs to the GHMP kinase family. Homoserine kinase subfamily.</text>
</comment>
<dbReference type="GO" id="GO:0005634">
    <property type="term" value="C:nucleus"/>
    <property type="evidence" value="ECO:0007669"/>
    <property type="project" value="UniProtKB-SubCell"/>
</dbReference>
<organism evidence="21 22">
    <name type="scientific">Rhizoctonia solani</name>
    <dbReference type="NCBI Taxonomy" id="456999"/>
    <lineage>
        <taxon>Eukaryota</taxon>
        <taxon>Fungi</taxon>
        <taxon>Dikarya</taxon>
        <taxon>Basidiomycota</taxon>
        <taxon>Agaricomycotina</taxon>
        <taxon>Agaricomycetes</taxon>
        <taxon>Cantharellales</taxon>
        <taxon>Ceratobasidiaceae</taxon>
        <taxon>Rhizoctonia</taxon>
    </lineage>
</organism>
<feature type="non-terminal residue" evidence="21">
    <location>
        <position position="1"/>
    </location>
</feature>
<dbReference type="SUPFAM" id="SSF54211">
    <property type="entry name" value="Ribosomal protein S5 domain 2-like"/>
    <property type="match status" value="1"/>
</dbReference>
<dbReference type="InterPro" id="IPR014721">
    <property type="entry name" value="Ribsml_uS5_D2-typ_fold_subgr"/>
</dbReference>
<name>A0A8H7HWY8_9AGAM</name>
<dbReference type="Pfam" id="PF03810">
    <property type="entry name" value="IBN_N"/>
    <property type="match status" value="1"/>
</dbReference>
<dbReference type="InterPro" id="IPR040122">
    <property type="entry name" value="Importin_beta"/>
</dbReference>
<evidence type="ECO:0000256" key="6">
    <source>
        <dbReference type="ARBA" id="ARBA00017858"/>
    </source>
</evidence>
<evidence type="ECO:0000313" key="21">
    <source>
        <dbReference type="EMBL" id="KAF8710255.1"/>
    </source>
</evidence>
<dbReference type="PANTHER" id="PTHR10527">
    <property type="entry name" value="IMPORTIN BETA"/>
    <property type="match status" value="1"/>
</dbReference>
<dbReference type="InterPro" id="IPR006203">
    <property type="entry name" value="GHMP_knse_ATP-bd_CS"/>
</dbReference>
<keyword evidence="15" id="KW-0653">Protein transport</keyword>
<dbReference type="Gene3D" id="3.30.230.10">
    <property type="match status" value="1"/>
</dbReference>
<keyword evidence="17" id="KW-0539">Nucleus</keyword>
<dbReference type="Pfam" id="PF25780">
    <property type="entry name" value="TPR_IPO5"/>
    <property type="match status" value="1"/>
</dbReference>
<evidence type="ECO:0000256" key="17">
    <source>
        <dbReference type="ARBA" id="ARBA00023242"/>
    </source>
</evidence>
<dbReference type="Pfam" id="PF18829">
    <property type="entry name" value="Importin_rep_6"/>
    <property type="match status" value="1"/>
</dbReference>
<dbReference type="Gene3D" id="1.25.10.10">
    <property type="entry name" value="Leucine-rich Repeat Variant"/>
    <property type="match status" value="1"/>
</dbReference>
<dbReference type="UniPathway" id="UPA00050">
    <property type="reaction ID" value="UER00064"/>
</dbReference>
<dbReference type="Pfam" id="PF00288">
    <property type="entry name" value="GHMP_kinases_N"/>
    <property type="match status" value="1"/>
</dbReference>
<dbReference type="InterPro" id="IPR000870">
    <property type="entry name" value="Homoserine_kinase"/>
</dbReference>
<accession>A0A8H7HWY8</accession>
<evidence type="ECO:0000256" key="15">
    <source>
        <dbReference type="ARBA" id="ARBA00022927"/>
    </source>
</evidence>
<keyword evidence="8" id="KW-0963">Cytoplasm</keyword>
<evidence type="ECO:0000256" key="1">
    <source>
        <dbReference type="ARBA" id="ARBA00004123"/>
    </source>
</evidence>
<dbReference type="InterPro" id="IPR058584">
    <property type="entry name" value="IMB1_TNPO1-like_TPR"/>
</dbReference>
<dbReference type="InterPro" id="IPR006204">
    <property type="entry name" value="GHMP_kinase_N_dom"/>
</dbReference>
<dbReference type="PROSITE" id="PS00627">
    <property type="entry name" value="GHMP_KINASES_ATP"/>
    <property type="match status" value="1"/>
</dbReference>
<dbReference type="InterPro" id="IPR001494">
    <property type="entry name" value="Importin-beta_N"/>
</dbReference>
<dbReference type="InterPro" id="IPR041389">
    <property type="entry name" value="Importin_rep_6"/>
</dbReference>
<comment type="pathway">
    <text evidence="3">Amino-acid biosynthesis; L-threonine biosynthesis; L-threonine from L-aspartate: step 4/5.</text>
</comment>
<evidence type="ECO:0000256" key="12">
    <source>
        <dbReference type="ARBA" id="ARBA00022741"/>
    </source>
</evidence>
<evidence type="ECO:0000256" key="2">
    <source>
        <dbReference type="ARBA" id="ARBA00004496"/>
    </source>
</evidence>
<keyword evidence="16" id="KW-0007">Acetylation</keyword>
<keyword evidence="10" id="KW-0028">Amino-acid biosynthesis</keyword>
<dbReference type="PROSITE" id="PS50077">
    <property type="entry name" value="HEAT_REPEAT"/>
    <property type="match status" value="1"/>
</dbReference>
<dbReference type="SUPFAM" id="SSF55060">
    <property type="entry name" value="GHMP Kinase, C-terminal domain"/>
    <property type="match status" value="1"/>
</dbReference>
<keyword evidence="12" id="KW-0547">Nucleotide-binding</keyword>
<comment type="caution">
    <text evidence="21">The sequence shown here is derived from an EMBL/GenBank/DDBJ whole genome shotgun (WGS) entry which is preliminary data.</text>
</comment>
<dbReference type="SMART" id="SM00913">
    <property type="entry name" value="IBN_N"/>
    <property type="match status" value="1"/>
</dbReference>
<protein>
    <recommendedName>
        <fullName evidence="6">Homoserine kinase</fullName>
        <ecNumber evidence="5">2.7.1.39</ecNumber>
    </recommendedName>
</protein>
<dbReference type="GO" id="GO:0031267">
    <property type="term" value="F:small GTPase binding"/>
    <property type="evidence" value="ECO:0007669"/>
    <property type="project" value="InterPro"/>
</dbReference>
<dbReference type="InterPro" id="IPR016024">
    <property type="entry name" value="ARM-type_fold"/>
</dbReference>
<evidence type="ECO:0000256" key="19">
    <source>
        <dbReference type="PROSITE-ProRule" id="PRU00103"/>
    </source>
</evidence>
<dbReference type="GO" id="GO:0005524">
    <property type="term" value="F:ATP binding"/>
    <property type="evidence" value="ECO:0007669"/>
    <property type="project" value="UniProtKB-KW"/>
</dbReference>